<proteinExistence type="predicted"/>
<protein>
    <submittedName>
        <fullName evidence="1">Uncharacterized protein</fullName>
    </submittedName>
</protein>
<dbReference type="EMBL" id="CCYD01002589">
    <property type="protein sequence ID" value="CEG47512.1"/>
    <property type="molecule type" value="Genomic_DNA"/>
</dbReference>
<accession>A0A0P1AYI0</accession>
<dbReference type="Proteomes" id="UP000054928">
    <property type="component" value="Unassembled WGS sequence"/>
</dbReference>
<dbReference type="AlphaFoldDB" id="A0A0P1AYI0"/>
<reference evidence="2" key="1">
    <citation type="submission" date="2014-09" db="EMBL/GenBank/DDBJ databases">
        <authorList>
            <person name="Sharma Rahul"/>
            <person name="Thines Marco"/>
        </authorList>
    </citation>
    <scope>NUCLEOTIDE SEQUENCE [LARGE SCALE GENOMIC DNA]</scope>
</reference>
<organism evidence="1 2">
    <name type="scientific">Plasmopara halstedii</name>
    <name type="common">Downy mildew of sunflower</name>
    <dbReference type="NCBI Taxonomy" id="4781"/>
    <lineage>
        <taxon>Eukaryota</taxon>
        <taxon>Sar</taxon>
        <taxon>Stramenopiles</taxon>
        <taxon>Oomycota</taxon>
        <taxon>Peronosporomycetes</taxon>
        <taxon>Peronosporales</taxon>
        <taxon>Peronosporaceae</taxon>
        <taxon>Plasmopara</taxon>
    </lineage>
</organism>
<keyword evidence="2" id="KW-1185">Reference proteome</keyword>
<name>A0A0P1AYI0_PLAHL</name>
<dbReference type="GeneID" id="36399435"/>
<evidence type="ECO:0000313" key="2">
    <source>
        <dbReference type="Proteomes" id="UP000054928"/>
    </source>
</evidence>
<sequence>MEERINDSGIIEWLEALKNSFVTKADEVEKTIHSIHLSDPGIKRMMVNNLEDMETFQRSKMTIMLRVLTMRLYNLKVFNDLRLQRREDAHLQIGMLQFFDEDIMKKHQYGMDHANIELSYIYRRQKLLENLLKGTESIDKIEALKNYYHELEILNKNLRQELLKNACIKLNFPPATFDKEKPGEIFGFLEYRVLYEYAELLALKSRRVVGSKRFKLAPLTPAHLMRKLLTEHIGLDFTDRTAISREYKDVAIATLADYIVPWKKEVLKLSN</sequence>
<dbReference type="RefSeq" id="XP_024583881.1">
    <property type="nucleotide sequence ID" value="XM_024718487.1"/>
</dbReference>
<evidence type="ECO:0000313" key="1">
    <source>
        <dbReference type="EMBL" id="CEG47512.1"/>
    </source>
</evidence>